<dbReference type="eggNOG" id="KOG3607">
    <property type="taxonomic scope" value="Eukaryota"/>
</dbReference>
<dbReference type="AlphaFoldDB" id="G1TTF3"/>
<dbReference type="GO" id="GO:0007155">
    <property type="term" value="P:cell adhesion"/>
    <property type="evidence" value="ECO:0007669"/>
    <property type="project" value="TreeGrafter"/>
</dbReference>
<dbReference type="InterPro" id="IPR001590">
    <property type="entry name" value="Peptidase_M12B"/>
</dbReference>
<reference evidence="12 13" key="1">
    <citation type="journal article" date="2011" name="Nature">
        <title>A high-resolution map of human evolutionary constraint using 29 mammals.</title>
        <authorList>
            <person name="Lindblad-Toh K."/>
            <person name="Garber M."/>
            <person name="Zuk O."/>
            <person name="Lin M.F."/>
            <person name="Parker B.J."/>
            <person name="Washietl S."/>
            <person name="Kheradpour P."/>
            <person name="Ernst J."/>
            <person name="Jordan G."/>
            <person name="Mauceli E."/>
            <person name="Ward L.D."/>
            <person name="Lowe C.B."/>
            <person name="Holloway A.K."/>
            <person name="Clamp M."/>
            <person name="Gnerre S."/>
            <person name="Alfoldi J."/>
            <person name="Beal K."/>
            <person name="Chang J."/>
            <person name="Clawson H."/>
            <person name="Cuff J."/>
            <person name="Di Palma F."/>
            <person name="Fitzgerald S."/>
            <person name="Flicek P."/>
            <person name="Guttman M."/>
            <person name="Hubisz M.J."/>
            <person name="Jaffe D.B."/>
            <person name="Jungreis I."/>
            <person name="Kent W.J."/>
            <person name="Kostka D."/>
            <person name="Lara M."/>
            <person name="Martins A.L."/>
            <person name="Massingham T."/>
            <person name="Moltke I."/>
            <person name="Raney B.J."/>
            <person name="Rasmussen M.D."/>
            <person name="Robinson J."/>
            <person name="Stark A."/>
            <person name="Vilella A.J."/>
            <person name="Wen J."/>
            <person name="Xie X."/>
            <person name="Zody M.C."/>
            <person name="Baldwin J."/>
            <person name="Bloom T."/>
            <person name="Chin C.W."/>
            <person name="Heiman D."/>
            <person name="Nicol R."/>
            <person name="Nusbaum C."/>
            <person name="Young S."/>
            <person name="Wilkinson J."/>
            <person name="Worley K.C."/>
            <person name="Kovar C.L."/>
            <person name="Muzny D.M."/>
            <person name="Gibbs R.A."/>
            <person name="Cree A."/>
            <person name="Dihn H.H."/>
            <person name="Fowler G."/>
            <person name="Jhangiani S."/>
            <person name="Joshi V."/>
            <person name="Lee S."/>
            <person name="Lewis L.R."/>
            <person name="Nazareth L.V."/>
            <person name="Okwuonu G."/>
            <person name="Santibanez J."/>
            <person name="Warren W.C."/>
            <person name="Mardis E.R."/>
            <person name="Weinstock G.M."/>
            <person name="Wilson R.K."/>
            <person name="Delehaunty K."/>
            <person name="Dooling D."/>
            <person name="Fronik C."/>
            <person name="Fulton L."/>
            <person name="Fulton B."/>
            <person name="Graves T."/>
            <person name="Minx P."/>
            <person name="Sodergren E."/>
            <person name="Birney E."/>
            <person name="Margulies E.H."/>
            <person name="Herrero J."/>
            <person name="Green E.D."/>
            <person name="Haussler D."/>
            <person name="Siepel A."/>
            <person name="Goldman N."/>
            <person name="Pollard K.S."/>
            <person name="Pedersen J.S."/>
            <person name="Lander E.S."/>
            <person name="Kellis M."/>
        </authorList>
    </citation>
    <scope>NUCLEOTIDE SEQUENCE [LARGE SCALE GENOMIC DNA]</scope>
    <source>
        <strain evidence="13">Thorbecke</strain>
    </source>
</reference>
<name>G1TTF3_RABIT</name>
<dbReference type="InParanoid" id="G1TTF3"/>
<evidence type="ECO:0000256" key="2">
    <source>
        <dbReference type="ARBA" id="ARBA00022692"/>
    </source>
</evidence>
<evidence type="ECO:0000256" key="8">
    <source>
        <dbReference type="PROSITE-ProRule" id="PRU00276"/>
    </source>
</evidence>
<dbReference type="PROSITE" id="PS01186">
    <property type="entry name" value="EGF_2"/>
    <property type="match status" value="1"/>
</dbReference>
<dbReference type="Proteomes" id="UP000001811">
    <property type="component" value="Unplaced"/>
</dbReference>
<dbReference type="CDD" id="cd04269">
    <property type="entry name" value="ZnMc_adamalysin_II_like"/>
    <property type="match status" value="1"/>
</dbReference>
<dbReference type="InterPro" id="IPR024079">
    <property type="entry name" value="MetalloPept_cat_dom_sf"/>
</dbReference>
<dbReference type="GO" id="GO:0005886">
    <property type="term" value="C:plasma membrane"/>
    <property type="evidence" value="ECO:0007669"/>
    <property type="project" value="TreeGrafter"/>
</dbReference>
<dbReference type="PANTHER" id="PTHR11905">
    <property type="entry name" value="ADAM A DISINTEGRIN AND METALLOPROTEASE DOMAIN"/>
    <property type="match status" value="1"/>
</dbReference>
<evidence type="ECO:0000256" key="3">
    <source>
        <dbReference type="ARBA" id="ARBA00022989"/>
    </source>
</evidence>
<dbReference type="GeneTree" id="ENSGT00940000162466"/>
<dbReference type="Gene3D" id="3.40.390.10">
    <property type="entry name" value="Collagenase (Catalytic Domain)"/>
    <property type="match status" value="1"/>
</dbReference>
<feature type="disulfide bond" evidence="6">
    <location>
        <begin position="348"/>
        <end position="368"/>
    </location>
</feature>
<evidence type="ECO:0000256" key="7">
    <source>
        <dbReference type="PROSITE-ProRule" id="PRU00076"/>
    </source>
</evidence>
<dbReference type="Ensembl" id="ENSOCUT00000025069.3">
    <property type="protein sequence ID" value="ENSOCUP00000020323.3"/>
    <property type="gene ID" value="ENSOCUG00000023766.3"/>
</dbReference>
<evidence type="ECO:0008006" key="14">
    <source>
        <dbReference type="Google" id="ProtNLM"/>
    </source>
</evidence>
<dbReference type="SUPFAM" id="SSF55486">
    <property type="entry name" value="Metalloproteases ('zincins'), catalytic domain"/>
    <property type="match status" value="1"/>
</dbReference>
<dbReference type="PROSITE" id="PS50214">
    <property type="entry name" value="DISINTEGRIN_2"/>
    <property type="match status" value="1"/>
</dbReference>
<keyword evidence="3" id="KW-1133">Transmembrane helix</keyword>
<feature type="domain" description="EGF-like" evidence="9">
    <location>
        <begin position="510"/>
        <end position="544"/>
    </location>
</feature>
<evidence type="ECO:0000259" key="10">
    <source>
        <dbReference type="PROSITE" id="PS50214"/>
    </source>
</evidence>
<dbReference type="InterPro" id="IPR006586">
    <property type="entry name" value="ADAM_Cys-rich"/>
</dbReference>
<dbReference type="Pfam" id="PF01421">
    <property type="entry name" value="Reprolysin"/>
    <property type="match status" value="1"/>
</dbReference>
<reference evidence="12" key="3">
    <citation type="submission" date="2025-09" db="UniProtKB">
        <authorList>
            <consortium name="Ensembl"/>
        </authorList>
    </citation>
    <scope>IDENTIFICATION</scope>
    <source>
        <strain evidence="12">Thorbecke</strain>
    </source>
</reference>
<feature type="disulfide bond" evidence="8">
    <location>
        <begin position="233"/>
        <end position="238"/>
    </location>
</feature>
<dbReference type="SMART" id="SM00608">
    <property type="entry name" value="ACR"/>
    <property type="match status" value="1"/>
</dbReference>
<dbReference type="PROSITE" id="PS50215">
    <property type="entry name" value="ADAM_MEPRO"/>
    <property type="match status" value="1"/>
</dbReference>
<reference evidence="12" key="2">
    <citation type="submission" date="2025-08" db="UniProtKB">
        <authorList>
            <consortium name="Ensembl"/>
        </authorList>
    </citation>
    <scope>IDENTIFICATION</scope>
    <source>
        <strain evidence="12">Thorbecke</strain>
    </source>
</reference>
<dbReference type="SUPFAM" id="SSF57552">
    <property type="entry name" value="Blood coagulation inhibitor (disintegrin)"/>
    <property type="match status" value="1"/>
</dbReference>
<dbReference type="PANTHER" id="PTHR11905:SF26">
    <property type="entry name" value="A DISINTEGRIN AND METALLOPEPTIDASE DOMAIN 3"/>
    <property type="match status" value="1"/>
</dbReference>
<keyword evidence="13" id="KW-1185">Reference proteome</keyword>
<comment type="caution">
    <text evidence="7">Lacks conserved residue(s) required for the propagation of feature annotation.</text>
</comment>
<evidence type="ECO:0000256" key="6">
    <source>
        <dbReference type="PROSITE-ProRule" id="PRU00068"/>
    </source>
</evidence>
<dbReference type="PaxDb" id="9986-ENSOCUP00000020323"/>
<dbReference type="InterPro" id="IPR001762">
    <property type="entry name" value="Disintegrin_dom"/>
</dbReference>
<dbReference type="GO" id="GO:0006508">
    <property type="term" value="P:proteolysis"/>
    <property type="evidence" value="ECO:0007669"/>
    <property type="project" value="InterPro"/>
</dbReference>
<evidence type="ECO:0000256" key="5">
    <source>
        <dbReference type="ARBA" id="ARBA00023157"/>
    </source>
</evidence>
<dbReference type="Bgee" id="ENSOCUG00000023766">
    <property type="expression patterns" value="Expressed in testis and 6 other cell types or tissues"/>
</dbReference>
<dbReference type="InterPro" id="IPR036436">
    <property type="entry name" value="Disintegrin_dom_sf"/>
</dbReference>
<sequence length="613" mass="68436">MYCFYQGYSKEFPKSAVTLSICSGLRGLLQFENVSYGIEPLDSSANNEHIVFQTKNNKIGYPLFQKNHLTNQYVSSSYRILVKSEKQTFAFQYDVMGSEEELVAEKVIRIFSLINSMFSQFKITVMLSTLELWSDKNKISTNGDAEEILKRFLSWKQNDPFQNPHEMSYLFIYRDYATFVGTTYHGMACDPKFATGVALYPNMGTLEAFSVVVVQLLGINLGLTYDDIYNCYCPGPMCIMNPEAILSSGIKFFSSCSMEEFKQSVSLPKFECLQYKEVPTVVFQGKSGTCGNGILEGSEQCDCGVGESCSHKKCCNPVDCTLIGFSECGTGPCCDAKTCLIANRGKLCRKSTDPCDFPEFCNGTSEFCVPDVKSADLEPCNNKTAFCFKGRCRDRDRQCLGIFGEFAKSGTYLCEEELNFHNDKFGSCRRQCNYNFVLCGKLACRWTKAVLAPSKEYDVQYTYINDQICVTASLRNVSRSDDTFVEHGSVCGEKKICLNGECKILNAYAEKPNCDSQTLCQGHGVCNERLNCHCDAGYSPPRCDETAFSPGGSVDDGFWLPTSKSHGAAQSSCSAEQFQISALGVKELKARRLRIKDISRRLLECFSLPPQIP</sequence>
<dbReference type="FunCoup" id="G1TTF3">
    <property type="interactions" value="3"/>
</dbReference>
<dbReference type="GO" id="GO:0004222">
    <property type="term" value="F:metalloendopeptidase activity"/>
    <property type="evidence" value="ECO:0007669"/>
    <property type="project" value="InterPro"/>
</dbReference>
<feature type="domain" description="Peptidase M12B" evidence="11">
    <location>
        <begin position="93"/>
        <end position="277"/>
    </location>
</feature>
<comment type="subcellular location">
    <subcellularLocation>
        <location evidence="1">Membrane</location>
        <topology evidence="1">Single-pass membrane protein</topology>
    </subcellularLocation>
</comment>
<accession>G1TTF3</accession>
<keyword evidence="2" id="KW-0812">Transmembrane</keyword>
<evidence type="ECO:0000313" key="12">
    <source>
        <dbReference type="Ensembl" id="ENSOCUP00000020323.3"/>
    </source>
</evidence>
<dbReference type="SMR" id="G1TTF3"/>
<dbReference type="GO" id="GO:0008584">
    <property type="term" value="P:male gonad development"/>
    <property type="evidence" value="ECO:0007669"/>
    <property type="project" value="TreeGrafter"/>
</dbReference>
<evidence type="ECO:0000256" key="4">
    <source>
        <dbReference type="ARBA" id="ARBA00023136"/>
    </source>
</evidence>
<keyword evidence="5 7" id="KW-1015">Disulfide bond</keyword>
<dbReference type="SMART" id="SM00050">
    <property type="entry name" value="DISIN"/>
    <property type="match status" value="1"/>
</dbReference>
<dbReference type="InterPro" id="IPR000742">
    <property type="entry name" value="EGF"/>
</dbReference>
<evidence type="ECO:0000256" key="1">
    <source>
        <dbReference type="ARBA" id="ARBA00004167"/>
    </source>
</evidence>
<dbReference type="InterPro" id="IPR034027">
    <property type="entry name" value="Reprolysin_adamalysin"/>
</dbReference>
<dbReference type="HOGENOM" id="CLU_012714_4_3_1"/>
<evidence type="ECO:0000259" key="9">
    <source>
        <dbReference type="PROSITE" id="PS50026"/>
    </source>
</evidence>
<evidence type="ECO:0000313" key="13">
    <source>
        <dbReference type="Proteomes" id="UP000001811"/>
    </source>
</evidence>
<dbReference type="Gene3D" id="4.10.70.10">
    <property type="entry name" value="Disintegrin domain"/>
    <property type="match status" value="1"/>
</dbReference>
<dbReference type="PROSITE" id="PS50026">
    <property type="entry name" value="EGF_3"/>
    <property type="match status" value="1"/>
</dbReference>
<feature type="domain" description="Disintegrin" evidence="10">
    <location>
        <begin position="287"/>
        <end position="376"/>
    </location>
</feature>
<protein>
    <recommendedName>
        <fullName evidence="14">ADAM metallopeptidase domain 18</fullName>
    </recommendedName>
</protein>
<evidence type="ECO:0000259" key="11">
    <source>
        <dbReference type="PROSITE" id="PS50215"/>
    </source>
</evidence>
<dbReference type="Pfam" id="PF00200">
    <property type="entry name" value="Disintegrin"/>
    <property type="match status" value="1"/>
</dbReference>
<proteinExistence type="predicted"/>
<dbReference type="Pfam" id="PF08516">
    <property type="entry name" value="ADAM_CR"/>
    <property type="match status" value="1"/>
</dbReference>
<feature type="disulfide bond" evidence="7">
    <location>
        <begin position="534"/>
        <end position="543"/>
    </location>
</feature>
<organism evidence="12 13">
    <name type="scientific">Oryctolagus cuniculus</name>
    <name type="common">Rabbit</name>
    <dbReference type="NCBI Taxonomy" id="9986"/>
    <lineage>
        <taxon>Eukaryota</taxon>
        <taxon>Metazoa</taxon>
        <taxon>Chordata</taxon>
        <taxon>Craniata</taxon>
        <taxon>Vertebrata</taxon>
        <taxon>Euteleostomi</taxon>
        <taxon>Mammalia</taxon>
        <taxon>Eutheria</taxon>
        <taxon>Euarchontoglires</taxon>
        <taxon>Glires</taxon>
        <taxon>Lagomorpha</taxon>
        <taxon>Leporidae</taxon>
        <taxon>Oryctolagus</taxon>
    </lineage>
</organism>
<dbReference type="GO" id="GO:0007339">
    <property type="term" value="P:binding of sperm to zona pellucida"/>
    <property type="evidence" value="ECO:0007669"/>
    <property type="project" value="TreeGrafter"/>
</dbReference>
<keyword evidence="4" id="KW-0472">Membrane</keyword>
<keyword evidence="7" id="KW-0245">EGF-like domain</keyword>